<gene>
    <name evidence="2" type="ORF">S01H1_32294</name>
</gene>
<accession>X0U963</accession>
<keyword evidence="1" id="KW-0472">Membrane</keyword>
<dbReference type="AlphaFoldDB" id="X0U963"/>
<evidence type="ECO:0000256" key="1">
    <source>
        <dbReference type="SAM" id="Phobius"/>
    </source>
</evidence>
<proteinExistence type="predicted"/>
<protein>
    <submittedName>
        <fullName evidence="2">Uncharacterized protein</fullName>
    </submittedName>
</protein>
<comment type="caution">
    <text evidence="2">The sequence shown here is derived from an EMBL/GenBank/DDBJ whole genome shotgun (WGS) entry which is preliminary data.</text>
</comment>
<feature type="non-terminal residue" evidence="2">
    <location>
        <position position="30"/>
    </location>
</feature>
<organism evidence="2">
    <name type="scientific">marine sediment metagenome</name>
    <dbReference type="NCBI Taxonomy" id="412755"/>
    <lineage>
        <taxon>unclassified sequences</taxon>
        <taxon>metagenomes</taxon>
        <taxon>ecological metagenomes</taxon>
    </lineage>
</organism>
<dbReference type="EMBL" id="BARS01019985">
    <property type="protein sequence ID" value="GAF96892.1"/>
    <property type="molecule type" value="Genomic_DNA"/>
</dbReference>
<name>X0U963_9ZZZZ</name>
<feature type="transmembrane region" description="Helical" evidence="1">
    <location>
        <begin position="6"/>
        <end position="26"/>
    </location>
</feature>
<keyword evidence="1" id="KW-0812">Transmembrane</keyword>
<keyword evidence="1" id="KW-1133">Transmembrane helix</keyword>
<reference evidence="2" key="1">
    <citation type="journal article" date="2014" name="Front. Microbiol.">
        <title>High frequency of phylogenetically diverse reductive dehalogenase-homologous genes in deep subseafloor sedimentary metagenomes.</title>
        <authorList>
            <person name="Kawai M."/>
            <person name="Futagami T."/>
            <person name="Toyoda A."/>
            <person name="Takaki Y."/>
            <person name="Nishi S."/>
            <person name="Hori S."/>
            <person name="Arai W."/>
            <person name="Tsubouchi T."/>
            <person name="Morono Y."/>
            <person name="Uchiyama I."/>
            <person name="Ito T."/>
            <person name="Fujiyama A."/>
            <person name="Inagaki F."/>
            <person name="Takami H."/>
        </authorList>
    </citation>
    <scope>NUCLEOTIDE SEQUENCE</scope>
    <source>
        <strain evidence="2">Expedition CK06-06</strain>
    </source>
</reference>
<sequence>MESVIPATRTVIITAAIITGMTSLRFRIGV</sequence>
<evidence type="ECO:0000313" key="2">
    <source>
        <dbReference type="EMBL" id="GAF96892.1"/>
    </source>
</evidence>